<dbReference type="PANTHER" id="PTHR18964">
    <property type="entry name" value="ROK (REPRESSOR, ORF, KINASE) FAMILY"/>
    <property type="match status" value="1"/>
</dbReference>
<name>A0A423UEE8_9BIFI</name>
<organism evidence="2 3">
    <name type="scientific">Bifidobacterium mongoliense</name>
    <dbReference type="NCBI Taxonomy" id="518643"/>
    <lineage>
        <taxon>Bacteria</taxon>
        <taxon>Bacillati</taxon>
        <taxon>Actinomycetota</taxon>
        <taxon>Actinomycetes</taxon>
        <taxon>Bifidobacteriales</taxon>
        <taxon>Bifidobacteriaceae</taxon>
        <taxon>Bifidobacterium</taxon>
    </lineage>
</organism>
<dbReference type="Proteomes" id="UP000285266">
    <property type="component" value="Unassembled WGS sequence"/>
</dbReference>
<comment type="similarity">
    <text evidence="1">Belongs to the ROK (NagC/XylR) family.</text>
</comment>
<comment type="caution">
    <text evidence="2">The sequence shown here is derived from an EMBL/GenBank/DDBJ whole genome shotgun (WGS) entry which is preliminary data.</text>
</comment>
<accession>A0A423UEE8</accession>
<dbReference type="EMBL" id="QRAJ01000003">
    <property type="protein sequence ID" value="ROT87056.1"/>
    <property type="molecule type" value="Genomic_DNA"/>
</dbReference>
<dbReference type="AlphaFoldDB" id="A0A423UEE8"/>
<dbReference type="PANTHER" id="PTHR18964:SF149">
    <property type="entry name" value="BIFUNCTIONAL UDP-N-ACETYLGLUCOSAMINE 2-EPIMERASE_N-ACETYLMANNOSAMINE KINASE"/>
    <property type="match status" value="1"/>
</dbReference>
<evidence type="ECO:0000313" key="3">
    <source>
        <dbReference type="Proteomes" id="UP000285266"/>
    </source>
</evidence>
<evidence type="ECO:0000313" key="2">
    <source>
        <dbReference type="EMBL" id="ROT87056.1"/>
    </source>
</evidence>
<gene>
    <name evidence="2" type="ORF">BMONG18_0666</name>
</gene>
<dbReference type="InterPro" id="IPR036388">
    <property type="entry name" value="WH-like_DNA-bd_sf"/>
</dbReference>
<dbReference type="Gene3D" id="3.30.420.40">
    <property type="match status" value="2"/>
</dbReference>
<dbReference type="InterPro" id="IPR036390">
    <property type="entry name" value="WH_DNA-bd_sf"/>
</dbReference>
<sequence>MAPLKSINQDDLRNHNLSVVLDTMLRSVSPMSRAELAKTTGLTKATMSLLAPMLIDGGAVREGEPSSVTAYGRPSTPLAVRGGGFCGMGLQINTDGYGFIVLDLTGHTVVGRWASESMEDRDPDEIFSRLDDLVVEGEQVIRERGMTLAGCGLALPGLVTDDMRLLTARNLGWEELDLGRFAVVNHLHPRPGNEANMAALAQIPGFATQRHGDGAVGPSDSFLYISTDIGIGGAIVRRGKVVDGDHGFAGELGHVSVALDGPVCRCGRRGCLESYAGRRALVETAGIARGRHATRAEAVDELMKRWHDGDGRVIEAMNSASAAMASCVASAINILDVGTVMLGGLWDRFGMSFATGIEDRINPQLLGAPQVRAHVLLPEVNVQPALRGAAQVGLRAFIDRPLDFLAPSAQSD</sequence>
<proteinExistence type="inferred from homology"/>
<reference evidence="2 3" key="1">
    <citation type="submission" date="2018-07" db="EMBL/GenBank/DDBJ databases">
        <title>The role of parmesan cheese in vectoring bovine microbiota.</title>
        <authorList>
            <person name="Lugli G.A."/>
            <person name="Milani C."/>
        </authorList>
    </citation>
    <scope>NUCLEOTIDE SEQUENCE [LARGE SCALE GENOMIC DNA]</scope>
    <source>
        <strain evidence="2 3">BMONG18</strain>
    </source>
</reference>
<dbReference type="InterPro" id="IPR043129">
    <property type="entry name" value="ATPase_NBD"/>
</dbReference>
<dbReference type="Pfam" id="PF00480">
    <property type="entry name" value="ROK"/>
    <property type="match status" value="1"/>
</dbReference>
<dbReference type="RefSeq" id="WP_123644692.1">
    <property type="nucleotide sequence ID" value="NZ_JAKDJM010000109.1"/>
</dbReference>
<dbReference type="SUPFAM" id="SSF46785">
    <property type="entry name" value="Winged helix' DNA-binding domain"/>
    <property type="match status" value="1"/>
</dbReference>
<evidence type="ECO:0000256" key="1">
    <source>
        <dbReference type="ARBA" id="ARBA00006479"/>
    </source>
</evidence>
<dbReference type="Gene3D" id="1.10.10.10">
    <property type="entry name" value="Winged helix-like DNA-binding domain superfamily/Winged helix DNA-binding domain"/>
    <property type="match status" value="1"/>
</dbReference>
<protein>
    <submittedName>
        <fullName evidence="2">NagC family transcriptional regulator</fullName>
    </submittedName>
</protein>
<dbReference type="SUPFAM" id="SSF53067">
    <property type="entry name" value="Actin-like ATPase domain"/>
    <property type="match status" value="2"/>
</dbReference>
<dbReference type="InterPro" id="IPR000600">
    <property type="entry name" value="ROK"/>
</dbReference>